<evidence type="ECO:0000313" key="9">
    <source>
        <dbReference type="EMBL" id="TRZ01472.1"/>
    </source>
</evidence>
<dbReference type="PROSITE" id="PS00021">
    <property type="entry name" value="KRINGLE_1"/>
    <property type="match status" value="2"/>
</dbReference>
<dbReference type="FunFam" id="2.40.20.10:FF:000002">
    <property type="entry name" value="Hepatocyte growth factor"/>
    <property type="match status" value="1"/>
</dbReference>
<evidence type="ECO:0000256" key="6">
    <source>
        <dbReference type="ARBA" id="ARBA00023157"/>
    </source>
</evidence>
<dbReference type="PANTHER" id="PTHR24261">
    <property type="entry name" value="PLASMINOGEN-RELATED"/>
    <property type="match status" value="1"/>
</dbReference>
<gene>
    <name evidence="9" type="ORF">DNTS_016344</name>
</gene>
<accession>A0A553RH09</accession>
<dbReference type="PROSITE" id="PS50070">
    <property type="entry name" value="KRINGLE_2"/>
    <property type="match status" value="3"/>
</dbReference>
<comment type="caution">
    <text evidence="7">Lacks conserved residue(s) required for the propagation of feature annotation.</text>
</comment>
<dbReference type="CDD" id="cd00108">
    <property type="entry name" value="KR"/>
    <property type="match status" value="3"/>
</dbReference>
<dbReference type="InterPro" id="IPR050759">
    <property type="entry name" value="Serine_protease_kringle"/>
</dbReference>
<dbReference type="InterPro" id="IPR013806">
    <property type="entry name" value="Kringle-like"/>
</dbReference>
<comment type="subcellular location">
    <subcellularLocation>
        <location evidence="1">Secreted</location>
    </subcellularLocation>
</comment>
<keyword evidence="6 7" id="KW-1015">Disulfide bond</keyword>
<feature type="disulfide bond" evidence="7">
    <location>
        <begin position="283"/>
        <end position="306"/>
    </location>
</feature>
<evidence type="ECO:0000256" key="2">
    <source>
        <dbReference type="ARBA" id="ARBA00022525"/>
    </source>
</evidence>
<feature type="disulfide bond" evidence="7">
    <location>
        <begin position="234"/>
        <end position="311"/>
    </location>
</feature>
<feature type="disulfide bond" evidence="7">
    <location>
        <begin position="374"/>
        <end position="397"/>
    </location>
</feature>
<dbReference type="InterPro" id="IPR018056">
    <property type="entry name" value="Kringle_CS"/>
</dbReference>
<feature type="domain" description="Kringle" evidence="8">
    <location>
        <begin position="324"/>
        <end position="403"/>
    </location>
</feature>
<keyword evidence="10" id="KW-1185">Reference proteome</keyword>
<dbReference type="GO" id="GO:0005102">
    <property type="term" value="F:signaling receptor binding"/>
    <property type="evidence" value="ECO:0007669"/>
    <property type="project" value="TreeGrafter"/>
</dbReference>
<feature type="disulfide bond" evidence="7">
    <location>
        <begin position="255"/>
        <end position="294"/>
    </location>
</feature>
<reference evidence="9 10" key="1">
    <citation type="journal article" date="2019" name="Sci. Data">
        <title>Hybrid genome assembly and annotation of Danionella translucida.</title>
        <authorList>
            <person name="Kadobianskyi M."/>
            <person name="Schulze L."/>
            <person name="Schuelke M."/>
            <person name="Judkewitz B."/>
        </authorList>
    </citation>
    <scope>NUCLEOTIDE SEQUENCE [LARGE SCALE GENOMIC DNA]</scope>
    <source>
        <strain evidence="9 10">Bolton</strain>
    </source>
</reference>
<dbReference type="OrthoDB" id="41905at2759"/>
<dbReference type="SMART" id="SM00130">
    <property type="entry name" value="KR"/>
    <property type="match status" value="3"/>
</dbReference>
<dbReference type="FunFam" id="2.40.20.10:FF:000004">
    <property type="entry name" value="Hepatocyte growth factor"/>
    <property type="match status" value="1"/>
</dbReference>
<dbReference type="Proteomes" id="UP000316079">
    <property type="component" value="Unassembled WGS sequence"/>
</dbReference>
<dbReference type="Gene3D" id="3.50.4.10">
    <property type="entry name" value="Hepatocyte Growth Factor"/>
    <property type="match status" value="1"/>
</dbReference>
<dbReference type="GO" id="GO:0048012">
    <property type="term" value="P:hepatocyte growth factor receptor signaling pathway"/>
    <property type="evidence" value="ECO:0007669"/>
    <property type="project" value="TreeGrafter"/>
</dbReference>
<dbReference type="InterPro" id="IPR000001">
    <property type="entry name" value="Kringle"/>
</dbReference>
<dbReference type="SUPFAM" id="SSF57440">
    <property type="entry name" value="Kringle-like"/>
    <property type="match status" value="3"/>
</dbReference>
<evidence type="ECO:0000256" key="1">
    <source>
        <dbReference type="ARBA" id="ARBA00004613"/>
    </source>
</evidence>
<dbReference type="EMBL" id="SRMA01024096">
    <property type="protein sequence ID" value="TRZ01472.1"/>
    <property type="molecule type" value="Genomic_DNA"/>
</dbReference>
<protein>
    <recommendedName>
        <fullName evidence="8">Kringle domain-containing protein</fullName>
    </recommendedName>
</protein>
<dbReference type="GO" id="GO:0043066">
    <property type="term" value="P:negative regulation of apoptotic process"/>
    <property type="evidence" value="ECO:0007669"/>
    <property type="project" value="TreeGrafter"/>
</dbReference>
<evidence type="ECO:0000256" key="7">
    <source>
        <dbReference type="PROSITE-ProRule" id="PRU00121"/>
    </source>
</evidence>
<dbReference type="AlphaFoldDB" id="A0A553RH09"/>
<evidence type="ECO:0000256" key="3">
    <source>
        <dbReference type="ARBA" id="ARBA00022572"/>
    </source>
</evidence>
<dbReference type="PANTHER" id="PTHR24261:SF8">
    <property type="entry name" value="HEPATOCYTE GROWTH FACTOR"/>
    <property type="match status" value="1"/>
</dbReference>
<dbReference type="InterPro" id="IPR038178">
    <property type="entry name" value="Kringle_sf"/>
</dbReference>
<dbReference type="GO" id="GO:0005615">
    <property type="term" value="C:extracellular space"/>
    <property type="evidence" value="ECO:0007669"/>
    <property type="project" value="TreeGrafter"/>
</dbReference>
<keyword evidence="4" id="KW-0732">Signal</keyword>
<keyword evidence="3 7" id="KW-0420">Kringle</keyword>
<name>A0A553RH09_9TELE</name>
<evidence type="ECO:0000313" key="10">
    <source>
        <dbReference type="Proteomes" id="UP000316079"/>
    </source>
</evidence>
<keyword evidence="2" id="KW-0964">Secreted</keyword>
<sequence length="430" mass="50573">MRREKEEERRRRERLRARAHLHSRSVHLEPPHCSAAAGRHKLTHTFLNEETPRRLFFSFPWRDISIFQSDMWIYKILLCVVVLVYSETKRHALQDYQKTDAIRLVTPPGEYYLSKGRKMSLGKCARRCTRSRKLQFICSERTACTYFMRECIIGNGLNYKGKRSVTKSGVQCQLWDSMTPHEHNFLPERHARHDLRENLCRNPDNTTTGPWCFTTDPKTRHQDCSIPQCSEVECVTCNGESYRGPMDHTESGRECQRWDLQEPHQHIFHHNRYPDKGLKDNYCRNPDGRQRPWCFTTDPSTPWEYCNIKQCDSDTSGDIENTTTCFHGRGEGYRGIVGITPEGVTCQRWDVQFPHRHTFIPMNYHCKDLRENYCRNPDGQHLPWCFTTDPNVPIAFCTNIPRCGVKPLEPEALCDWRDPGDAMPKDQYKR</sequence>
<dbReference type="Gene3D" id="2.40.20.10">
    <property type="entry name" value="Plasminogen Kringle 4"/>
    <property type="match status" value="3"/>
</dbReference>
<feature type="domain" description="Kringle" evidence="8">
    <location>
        <begin position="150"/>
        <end position="229"/>
    </location>
</feature>
<comment type="caution">
    <text evidence="9">The sequence shown here is derived from an EMBL/GenBank/DDBJ whole genome shotgun (WGS) entry which is preliminary data.</text>
</comment>
<organism evidence="9 10">
    <name type="scientific">Danionella cerebrum</name>
    <dbReference type="NCBI Taxonomy" id="2873325"/>
    <lineage>
        <taxon>Eukaryota</taxon>
        <taxon>Metazoa</taxon>
        <taxon>Chordata</taxon>
        <taxon>Craniata</taxon>
        <taxon>Vertebrata</taxon>
        <taxon>Euteleostomi</taxon>
        <taxon>Actinopterygii</taxon>
        <taxon>Neopterygii</taxon>
        <taxon>Teleostei</taxon>
        <taxon>Ostariophysi</taxon>
        <taxon>Cypriniformes</taxon>
        <taxon>Danionidae</taxon>
        <taxon>Danioninae</taxon>
        <taxon>Danionella</taxon>
    </lineage>
</organism>
<dbReference type="SUPFAM" id="SSF57414">
    <property type="entry name" value="Hairpin loop containing domain-like"/>
    <property type="match status" value="1"/>
</dbReference>
<evidence type="ECO:0000256" key="5">
    <source>
        <dbReference type="ARBA" id="ARBA00022737"/>
    </source>
</evidence>
<feature type="disulfide bond" evidence="7">
    <location>
        <begin position="346"/>
        <end position="385"/>
    </location>
</feature>
<evidence type="ECO:0000256" key="4">
    <source>
        <dbReference type="ARBA" id="ARBA00022729"/>
    </source>
</evidence>
<proteinExistence type="predicted"/>
<keyword evidence="5" id="KW-0677">Repeat</keyword>
<dbReference type="STRING" id="623744.A0A553RH09"/>
<dbReference type="PRINTS" id="PR00018">
    <property type="entry name" value="KRINGLE"/>
</dbReference>
<dbReference type="Pfam" id="PF00051">
    <property type="entry name" value="Kringle"/>
    <property type="match status" value="3"/>
</dbReference>
<evidence type="ECO:0000259" key="8">
    <source>
        <dbReference type="PROSITE" id="PS50070"/>
    </source>
</evidence>
<feature type="domain" description="Kringle" evidence="8">
    <location>
        <begin position="233"/>
        <end position="311"/>
    </location>
</feature>